<comment type="subcellular location">
    <subcellularLocation>
        <location evidence="1">Membrane</location>
        <topology evidence="1">Single-pass membrane protein</topology>
    </subcellularLocation>
</comment>
<dbReference type="GO" id="GO:0038023">
    <property type="term" value="F:signaling receptor activity"/>
    <property type="evidence" value="ECO:0007669"/>
    <property type="project" value="InterPro"/>
</dbReference>
<dbReference type="PANTHER" id="PTHR21462">
    <property type="entry name" value="CELL SURFACE GLYCOPROTEIN OX2 RECEPTOR PRECURSOR"/>
    <property type="match status" value="1"/>
</dbReference>
<dbReference type="InterPro" id="IPR007110">
    <property type="entry name" value="Ig-like_dom"/>
</dbReference>
<feature type="transmembrane region" description="Helical" evidence="9">
    <location>
        <begin position="224"/>
        <end position="246"/>
    </location>
</feature>
<protein>
    <submittedName>
        <fullName evidence="12">CD200 receptor 1-like</fullName>
    </submittedName>
</protein>
<reference evidence="12" key="1">
    <citation type="submission" date="2016-05" db="EMBL/GenBank/DDBJ databases">
        <authorList>
            <person name="Lavstsen T."/>
            <person name="Jespersen J.S."/>
        </authorList>
    </citation>
    <scope>NUCLEOTIDE SEQUENCE</scope>
    <source>
        <tissue evidence="12">Brain</tissue>
    </source>
</reference>
<evidence type="ECO:0000256" key="9">
    <source>
        <dbReference type="SAM" id="Phobius"/>
    </source>
</evidence>
<feature type="signal peptide" evidence="10">
    <location>
        <begin position="1"/>
        <end position="19"/>
    </location>
</feature>
<sequence length="288" mass="32362">MRNVMWIYVTVVFLSQSWSLDSVNRKEVFHLGSSVNVTCSSKTWKETLFVIWDLNLKHKTCQISFSNDGQNVDSCNDGKLLQNTTTGQSYLHIPNVSANDVGLYRCESVYSGGNDNYKINVTVTVPPTLSAWLERRDNKMFAVCRAEGGNPAANISWSLAGNSESVKTLPGSDGFATVESELELPEGMNPENLSCIVTHQFWDEERSLVPELREGRNSAIGYKLWIFLLVIGVIFVLLVAFTVLVLKKVKLSRRCRHVDTPNKPSPIEDVEEVEPYASYVQRVNSIYN</sequence>
<dbReference type="Pfam" id="PF08205">
    <property type="entry name" value="C2-set_2"/>
    <property type="match status" value="1"/>
</dbReference>
<keyword evidence="4 9" id="KW-1133">Transmembrane helix</keyword>
<feature type="domain" description="Ig-like" evidence="11">
    <location>
        <begin position="32"/>
        <end position="124"/>
    </location>
</feature>
<dbReference type="SUPFAM" id="SSF48726">
    <property type="entry name" value="Immunoglobulin"/>
    <property type="match status" value="2"/>
</dbReference>
<dbReference type="InterPro" id="IPR003599">
    <property type="entry name" value="Ig_sub"/>
</dbReference>
<dbReference type="Gene3D" id="2.60.40.10">
    <property type="entry name" value="Immunoglobulins"/>
    <property type="match status" value="2"/>
</dbReference>
<evidence type="ECO:0000256" key="5">
    <source>
        <dbReference type="ARBA" id="ARBA00023136"/>
    </source>
</evidence>
<evidence type="ECO:0000256" key="8">
    <source>
        <dbReference type="ARBA" id="ARBA00023180"/>
    </source>
</evidence>
<proteinExistence type="inferred from homology"/>
<dbReference type="AlphaFoldDB" id="A0A1A7XG55"/>
<dbReference type="InterPro" id="IPR040012">
    <property type="entry name" value="CD200R"/>
</dbReference>
<keyword evidence="5 9" id="KW-0472">Membrane</keyword>
<evidence type="ECO:0000256" key="2">
    <source>
        <dbReference type="ARBA" id="ARBA00008215"/>
    </source>
</evidence>
<reference evidence="12" key="2">
    <citation type="submission" date="2016-06" db="EMBL/GenBank/DDBJ databases">
        <title>The genome of a short-lived fish provides insights into sex chromosome evolution and the genetic control of aging.</title>
        <authorList>
            <person name="Reichwald K."/>
            <person name="Felder M."/>
            <person name="Petzold A."/>
            <person name="Koch P."/>
            <person name="Groth M."/>
            <person name="Platzer M."/>
        </authorList>
    </citation>
    <scope>NUCLEOTIDE SEQUENCE</scope>
    <source>
        <tissue evidence="12">Brain</tissue>
    </source>
</reference>
<dbReference type="PANTHER" id="PTHR21462:SF2">
    <property type="entry name" value="CELL SURFACE GLYCOPROTEIN CD200 RECEPTOR 2"/>
    <property type="match status" value="1"/>
</dbReference>
<keyword evidence="6" id="KW-1015">Disulfide bond</keyword>
<evidence type="ECO:0000256" key="6">
    <source>
        <dbReference type="ARBA" id="ARBA00023157"/>
    </source>
</evidence>
<dbReference type="InterPro" id="IPR036179">
    <property type="entry name" value="Ig-like_dom_sf"/>
</dbReference>
<evidence type="ECO:0000256" key="4">
    <source>
        <dbReference type="ARBA" id="ARBA00022989"/>
    </source>
</evidence>
<keyword evidence="7 12" id="KW-0675">Receptor</keyword>
<evidence type="ECO:0000256" key="1">
    <source>
        <dbReference type="ARBA" id="ARBA00004167"/>
    </source>
</evidence>
<keyword evidence="3 9" id="KW-0812">Transmembrane</keyword>
<dbReference type="Pfam" id="PF07686">
    <property type="entry name" value="V-set"/>
    <property type="match status" value="1"/>
</dbReference>
<dbReference type="GO" id="GO:0016020">
    <property type="term" value="C:membrane"/>
    <property type="evidence" value="ECO:0007669"/>
    <property type="project" value="UniProtKB-SubCell"/>
</dbReference>
<feature type="chain" id="PRO_5008363093" evidence="10">
    <location>
        <begin position="20"/>
        <end position="288"/>
    </location>
</feature>
<evidence type="ECO:0000259" key="11">
    <source>
        <dbReference type="PROSITE" id="PS50835"/>
    </source>
</evidence>
<dbReference type="InterPro" id="IPR013162">
    <property type="entry name" value="CD80_C2-set"/>
</dbReference>
<keyword evidence="10" id="KW-0732">Signal</keyword>
<keyword evidence="8" id="KW-0325">Glycoprotein</keyword>
<organism evidence="12">
    <name type="scientific">Iconisemion striatum</name>
    <dbReference type="NCBI Taxonomy" id="60296"/>
    <lineage>
        <taxon>Eukaryota</taxon>
        <taxon>Metazoa</taxon>
        <taxon>Chordata</taxon>
        <taxon>Craniata</taxon>
        <taxon>Vertebrata</taxon>
        <taxon>Euteleostomi</taxon>
        <taxon>Actinopterygii</taxon>
        <taxon>Neopterygii</taxon>
        <taxon>Teleostei</taxon>
        <taxon>Neoteleostei</taxon>
        <taxon>Acanthomorphata</taxon>
        <taxon>Ovalentaria</taxon>
        <taxon>Atherinomorphae</taxon>
        <taxon>Cyprinodontiformes</taxon>
        <taxon>Nothobranchiidae</taxon>
        <taxon>Iconisemion</taxon>
    </lineage>
</organism>
<name>A0A1A7XG55_9TELE</name>
<evidence type="ECO:0000313" key="12">
    <source>
        <dbReference type="EMBL" id="SBP16814.1"/>
    </source>
</evidence>
<comment type="similarity">
    <text evidence="2">Belongs to the CD200R family.</text>
</comment>
<evidence type="ECO:0000256" key="7">
    <source>
        <dbReference type="ARBA" id="ARBA00023170"/>
    </source>
</evidence>
<dbReference type="GO" id="GO:0150077">
    <property type="term" value="P:regulation of neuroinflammatory response"/>
    <property type="evidence" value="ECO:0007669"/>
    <property type="project" value="InterPro"/>
</dbReference>
<dbReference type="SMART" id="SM00409">
    <property type="entry name" value="IG"/>
    <property type="match status" value="1"/>
</dbReference>
<dbReference type="EMBL" id="HADW01015414">
    <property type="protein sequence ID" value="SBP16814.1"/>
    <property type="molecule type" value="Transcribed_RNA"/>
</dbReference>
<accession>A0A1A7XG55</accession>
<dbReference type="GO" id="GO:0009986">
    <property type="term" value="C:cell surface"/>
    <property type="evidence" value="ECO:0007669"/>
    <property type="project" value="UniProtKB-ARBA"/>
</dbReference>
<dbReference type="InterPro" id="IPR013106">
    <property type="entry name" value="Ig_V-set"/>
</dbReference>
<dbReference type="InterPro" id="IPR013783">
    <property type="entry name" value="Ig-like_fold"/>
</dbReference>
<feature type="domain" description="Ig-like" evidence="11">
    <location>
        <begin position="127"/>
        <end position="209"/>
    </location>
</feature>
<evidence type="ECO:0000256" key="3">
    <source>
        <dbReference type="ARBA" id="ARBA00022692"/>
    </source>
</evidence>
<gene>
    <name evidence="12" type="primary">CD200R1L</name>
</gene>
<dbReference type="PROSITE" id="PS50835">
    <property type="entry name" value="IG_LIKE"/>
    <property type="match status" value="2"/>
</dbReference>
<evidence type="ECO:0000256" key="10">
    <source>
        <dbReference type="SAM" id="SignalP"/>
    </source>
</evidence>